<sequence length="515" mass="56518">MTLDVEELFNRLNTTDQVELTKLAHMVTELWVPQPGPQTLAYFCDADELLYGGSAGGGKSDLLVGYALNNAHNAVIFRNGLKNVRDLENRAIAVRKTRDGFTGMYHTFDLGDGRSLELDSLEQPGSEQNWQGRRRDFFGFDEAAQMSKARIQFVQGWVGSAKPGARSRVIYATNPPLSDEGNWLITWFAPWIDPLFPKPAKPGQLRWFVNDAEGDPVWVKGPGQYDRGDGTMSTAKSRTFIPSSLNDNAYLRDTDYRSRVEALPEPMRSAMLNGNFMAARKDHAFQVLPADWIRAAQARWTEDGDKQPMVALGADVAGGGADRECLAALHVGNWFARPKIAEGVDTKDGAATAGRIIAAQRNGAPIAIDMTGGWGGASKQALSDSEVDVVGVVFSSASGSVDKTTKIPYYNLRAEMYWEFRQALNPNGTERIALPPDAAITAEGTAPRWKLQGGKILIESKEDIRARLGSSTDVLDAIIIAWHIRGRGLVKQKQGGPPKWSTQTQDDNPFKVDGY</sequence>
<accession>A0A6J7VPF8</accession>
<dbReference type="Gene3D" id="3.40.50.300">
    <property type="entry name" value="P-loop containing nucleotide triphosphate hydrolases"/>
    <property type="match status" value="1"/>
</dbReference>
<protein>
    <submittedName>
        <fullName evidence="2">Terminase-like family</fullName>
    </submittedName>
</protein>
<evidence type="ECO:0000313" key="2">
    <source>
        <dbReference type="EMBL" id="CAB5079602.1"/>
    </source>
</evidence>
<dbReference type="InterPro" id="IPR027417">
    <property type="entry name" value="P-loop_NTPase"/>
</dbReference>
<dbReference type="EMBL" id="LR798191">
    <property type="protein sequence ID" value="CAB5079602.1"/>
    <property type="molecule type" value="Genomic_DNA"/>
</dbReference>
<feature type="region of interest" description="Disordered" evidence="1">
    <location>
        <begin position="491"/>
        <end position="515"/>
    </location>
</feature>
<dbReference type="Pfam" id="PF03237">
    <property type="entry name" value="Terminase_6N"/>
    <property type="match status" value="1"/>
</dbReference>
<evidence type="ECO:0000256" key="1">
    <source>
        <dbReference type="SAM" id="MobiDB-lite"/>
    </source>
</evidence>
<name>A0A6J7VPF8_9CAUD</name>
<dbReference type="Gene3D" id="3.30.420.240">
    <property type="match status" value="1"/>
</dbReference>
<gene>
    <name evidence="2" type="ORF">UFOVP143_48</name>
</gene>
<reference evidence="2" key="1">
    <citation type="submission" date="2020-05" db="EMBL/GenBank/DDBJ databases">
        <authorList>
            <person name="Chiriac C."/>
            <person name="Salcher M."/>
            <person name="Ghai R."/>
            <person name="Kavagutti S V."/>
        </authorList>
    </citation>
    <scope>NUCLEOTIDE SEQUENCE</scope>
</reference>
<organism evidence="2">
    <name type="scientific">uncultured Caudovirales phage</name>
    <dbReference type="NCBI Taxonomy" id="2100421"/>
    <lineage>
        <taxon>Viruses</taxon>
        <taxon>Duplodnaviria</taxon>
        <taxon>Heunggongvirae</taxon>
        <taxon>Uroviricota</taxon>
        <taxon>Caudoviricetes</taxon>
        <taxon>Peduoviridae</taxon>
        <taxon>Maltschvirus</taxon>
        <taxon>Maltschvirus maltsch</taxon>
    </lineage>
</organism>
<proteinExistence type="predicted"/>